<comment type="similarity">
    <text evidence="1">Belongs to the bactofilin family.</text>
</comment>
<evidence type="ECO:0000313" key="2">
    <source>
        <dbReference type="EMBL" id="WKW10788.1"/>
    </source>
</evidence>
<reference evidence="2" key="1">
    <citation type="submission" date="2023-07" db="EMBL/GenBank/DDBJ databases">
        <authorList>
            <person name="Haufschild T."/>
            <person name="Kallscheuer N."/>
            <person name="Hammer J."/>
            <person name="Kohn T."/>
            <person name="Kabuu M."/>
            <person name="Jogler M."/>
            <person name="Wohfarth N."/>
            <person name="Heuer A."/>
            <person name="Rohde M."/>
            <person name="van Teeseling M.C.F."/>
            <person name="Jogler C."/>
        </authorList>
    </citation>
    <scope>NUCLEOTIDE SEQUENCE</scope>
    <source>
        <strain evidence="2">Strain 138</strain>
        <strain evidence="3">Strain 318</strain>
    </source>
</reference>
<dbReference type="AlphaFoldDB" id="A0AA49JSE6"/>
<keyword evidence="4" id="KW-1185">Reference proteome</keyword>
<dbReference type="PANTHER" id="PTHR35024:SF4">
    <property type="entry name" value="POLYMER-FORMING CYTOSKELETAL PROTEIN"/>
    <property type="match status" value="1"/>
</dbReference>
<dbReference type="EMBL" id="CP130612">
    <property type="protein sequence ID" value="WKW10788.1"/>
    <property type="molecule type" value="Genomic_DNA"/>
</dbReference>
<organism evidence="2">
    <name type="scientific">Pseudogemmatithrix spongiicola</name>
    <dbReference type="NCBI Taxonomy" id="3062599"/>
    <lineage>
        <taxon>Bacteria</taxon>
        <taxon>Pseudomonadati</taxon>
        <taxon>Gemmatimonadota</taxon>
        <taxon>Gemmatimonadia</taxon>
        <taxon>Gemmatimonadales</taxon>
        <taxon>Gemmatimonadaceae</taxon>
        <taxon>Pseudogemmatithrix</taxon>
    </lineage>
</organism>
<dbReference type="EMBL" id="CP130613">
    <property type="protein sequence ID" value="WKW13697.1"/>
    <property type="molecule type" value="Genomic_DNA"/>
</dbReference>
<proteinExistence type="inferred from homology"/>
<evidence type="ECO:0000313" key="4">
    <source>
        <dbReference type="Proteomes" id="UP001229955"/>
    </source>
</evidence>
<dbReference type="Pfam" id="PF04519">
    <property type="entry name" value="Bactofilin"/>
    <property type="match status" value="1"/>
</dbReference>
<dbReference type="Proteomes" id="UP001229955">
    <property type="component" value="Chromosome"/>
</dbReference>
<dbReference type="RefSeq" id="WP_367886499.1">
    <property type="nucleotide sequence ID" value="NZ_CP130612.1"/>
</dbReference>
<accession>A0AA49JSE6</accession>
<accession>A0AA49JXN6</accession>
<sequence length="141" mass="14431">MAIFSKDENTGRSAPRAGGETTLSIVSAGTTVSGDISCAGVLKVEGQIDGSVRQARQVMLAKDGAIRGDVSAHEIVVGGLVDGNVSAADRLELQPTAVVNGDIVTKSIVVMEGARINGTVKMTELALVGRSADGREARVAR</sequence>
<protein>
    <submittedName>
        <fullName evidence="2">Polymer-forming cytoskeletal protein</fullName>
    </submittedName>
</protein>
<gene>
    <name evidence="2" type="ORF">Strain138_000019</name>
    <name evidence="3" type="ORF">Strain318_000019</name>
</gene>
<dbReference type="PANTHER" id="PTHR35024">
    <property type="entry name" value="HYPOTHETICAL CYTOSOLIC PROTEIN"/>
    <property type="match status" value="1"/>
</dbReference>
<evidence type="ECO:0000256" key="1">
    <source>
        <dbReference type="ARBA" id="ARBA00044755"/>
    </source>
</evidence>
<name>A0AA49JSE6_9BACT</name>
<evidence type="ECO:0000313" key="3">
    <source>
        <dbReference type="EMBL" id="WKW13697.1"/>
    </source>
</evidence>
<dbReference type="InterPro" id="IPR007607">
    <property type="entry name" value="BacA/B"/>
</dbReference>
<dbReference type="KEGG" id="pspc:Strain318_000019"/>